<name>A0A6M6DRD4_PRIMG</name>
<dbReference type="InterPro" id="IPR009061">
    <property type="entry name" value="DNA-bd_dom_put_sf"/>
</dbReference>
<accession>A0A6M6DRD4</accession>
<evidence type="ECO:0008006" key="3">
    <source>
        <dbReference type="Google" id="ProtNLM"/>
    </source>
</evidence>
<sequence length="199" mass="23062">MKEYQSSQIAGIVGISVATVRKYAQHMEKAGYMFLRNESGHRVFLDEHILLFKEFNGLSKTGSLSLGHIANTLAAKYQDIKFEGNDEHIGSESAPDTTLIDKGSEHKITLTDEQYNNLINKLDKLAMLDDMAVQLDQQKEFNKMLMEKLEQQQKYIEQRLDKRDSQLIESMRNSMDQRQAMIEAAVAKTPKKKWWEFWK</sequence>
<evidence type="ECO:0000313" key="1">
    <source>
        <dbReference type="EMBL" id="QJX74747.1"/>
    </source>
</evidence>
<dbReference type="RefSeq" id="WP_171776465.1">
    <property type="nucleotide sequence ID" value="NZ_CP045270.1"/>
</dbReference>
<gene>
    <name evidence="1" type="ORF">FDZ14_00585</name>
</gene>
<dbReference type="EMBL" id="CP045270">
    <property type="protein sequence ID" value="QJX74747.1"/>
    <property type="molecule type" value="Genomic_DNA"/>
</dbReference>
<organism evidence="1 2">
    <name type="scientific">Priestia megaterium</name>
    <name type="common">Bacillus megaterium</name>
    <dbReference type="NCBI Taxonomy" id="1404"/>
    <lineage>
        <taxon>Bacteria</taxon>
        <taxon>Bacillati</taxon>
        <taxon>Bacillota</taxon>
        <taxon>Bacilli</taxon>
        <taxon>Bacillales</taxon>
        <taxon>Bacillaceae</taxon>
        <taxon>Priestia</taxon>
    </lineage>
</organism>
<keyword evidence="1" id="KW-0614">Plasmid</keyword>
<protein>
    <recommendedName>
        <fullName evidence="3">DUF3967 domain-containing protein</fullName>
    </recommendedName>
</protein>
<dbReference type="Proteomes" id="UP000501076">
    <property type="component" value="Plasmid pFDU301H"/>
</dbReference>
<dbReference type="AlphaFoldDB" id="A0A6M6DRD4"/>
<geneLocation type="plasmid" evidence="2">
    <name>pfdu301h</name>
</geneLocation>
<evidence type="ECO:0000313" key="2">
    <source>
        <dbReference type="Proteomes" id="UP000501076"/>
    </source>
</evidence>
<dbReference type="Gene3D" id="1.10.1660.10">
    <property type="match status" value="1"/>
</dbReference>
<dbReference type="SUPFAM" id="SSF46955">
    <property type="entry name" value="Putative DNA-binding domain"/>
    <property type="match status" value="1"/>
</dbReference>
<proteinExistence type="predicted"/>
<reference evidence="1 2" key="1">
    <citation type="submission" date="2019-10" db="EMBL/GenBank/DDBJ databases">
        <title>Complete genome sequences for adaption low water activity.</title>
        <authorList>
            <person name="Zhao L."/>
            <person name="Zhong J."/>
        </authorList>
    </citation>
    <scope>NUCLEOTIDE SEQUENCE [LARGE SCALE GENOMIC DNA]</scope>
    <source>
        <strain evidence="1 2">FDU301</strain>
        <plasmid evidence="2">pfdu301h</plasmid>
    </source>
</reference>